<dbReference type="AlphaFoldDB" id="A0A1X6YMZ5"/>
<proteinExistence type="predicted"/>
<organism evidence="1 2">
    <name type="scientific">Roseivivax jejudonensis</name>
    <dbReference type="NCBI Taxonomy" id="1529041"/>
    <lineage>
        <taxon>Bacteria</taxon>
        <taxon>Pseudomonadati</taxon>
        <taxon>Pseudomonadota</taxon>
        <taxon>Alphaproteobacteria</taxon>
        <taxon>Rhodobacterales</taxon>
        <taxon>Roseobacteraceae</taxon>
        <taxon>Roseivivax</taxon>
    </lineage>
</organism>
<dbReference type="Proteomes" id="UP000193570">
    <property type="component" value="Unassembled WGS sequence"/>
</dbReference>
<protein>
    <submittedName>
        <fullName evidence="1">Uncharacterized protein</fullName>
    </submittedName>
</protein>
<accession>A0A1X6YMZ5</accession>
<evidence type="ECO:0000313" key="2">
    <source>
        <dbReference type="Proteomes" id="UP000193570"/>
    </source>
</evidence>
<reference evidence="1 2" key="1">
    <citation type="submission" date="2017-03" db="EMBL/GenBank/DDBJ databases">
        <authorList>
            <person name="Afonso C.L."/>
            <person name="Miller P.J."/>
            <person name="Scott M.A."/>
            <person name="Spackman E."/>
            <person name="Goraichik I."/>
            <person name="Dimitrov K.M."/>
            <person name="Suarez D.L."/>
            <person name="Swayne D.E."/>
        </authorList>
    </citation>
    <scope>NUCLEOTIDE SEQUENCE [LARGE SCALE GENOMIC DNA]</scope>
    <source>
        <strain evidence="1 2">CECT 8625</strain>
    </source>
</reference>
<name>A0A1X6YMZ5_9RHOB</name>
<dbReference type="EMBL" id="FWFK01000002">
    <property type="protein sequence ID" value="SLN26018.1"/>
    <property type="molecule type" value="Genomic_DNA"/>
</dbReference>
<keyword evidence="2" id="KW-1185">Reference proteome</keyword>
<evidence type="ECO:0000313" key="1">
    <source>
        <dbReference type="EMBL" id="SLN26018.1"/>
    </source>
</evidence>
<sequence>MNHYNLAAFAGIFSVLAVLALATSNLVNCRG</sequence>
<gene>
    <name evidence="1" type="ORF">ROJ8625_01036</name>
</gene>